<keyword evidence="3" id="KW-1185">Reference proteome</keyword>
<proteinExistence type="predicted"/>
<dbReference type="GO" id="GO:0010181">
    <property type="term" value="F:FMN binding"/>
    <property type="evidence" value="ECO:0007669"/>
    <property type="project" value="TreeGrafter"/>
</dbReference>
<dbReference type="OrthoDB" id="1643408at2"/>
<evidence type="ECO:0000313" key="2">
    <source>
        <dbReference type="EMBL" id="VCU71881.1"/>
    </source>
</evidence>
<dbReference type="PANTHER" id="PTHR30543">
    <property type="entry name" value="CHROMATE REDUCTASE"/>
    <property type="match status" value="1"/>
</dbReference>
<evidence type="ECO:0000259" key="1">
    <source>
        <dbReference type="Pfam" id="PF03358"/>
    </source>
</evidence>
<reference evidence="2 3" key="1">
    <citation type="submission" date="2018-10" db="EMBL/GenBank/DDBJ databases">
        <authorList>
            <person name="Criscuolo A."/>
        </authorList>
    </citation>
    <scope>NUCLEOTIDE SEQUENCE [LARGE SCALE GENOMIC DNA]</scope>
    <source>
        <strain evidence="2">DnA1</strain>
    </source>
</reference>
<dbReference type="InterPro" id="IPR029039">
    <property type="entry name" value="Flavoprotein-like_sf"/>
</dbReference>
<dbReference type="EC" id="1.7.1.6" evidence="2"/>
<gene>
    <name evidence="2" type="primary">azr_6</name>
    <name evidence="2" type="ORF">PIGHUM_03972</name>
</gene>
<keyword evidence="2" id="KW-0560">Oxidoreductase</keyword>
<dbReference type="GO" id="GO:0005829">
    <property type="term" value="C:cytosol"/>
    <property type="evidence" value="ECO:0007669"/>
    <property type="project" value="TreeGrafter"/>
</dbReference>
<dbReference type="InterPro" id="IPR050712">
    <property type="entry name" value="NAD(P)H-dep_reductase"/>
</dbReference>
<dbReference type="Pfam" id="PF03358">
    <property type="entry name" value="FMN_red"/>
    <property type="match status" value="1"/>
</dbReference>
<dbReference type="GO" id="GO:0050446">
    <property type="term" value="F:azobenzene reductase (NADP+) activity"/>
    <property type="evidence" value="ECO:0007669"/>
    <property type="project" value="UniProtKB-EC"/>
</dbReference>
<dbReference type="AlphaFoldDB" id="A0A3P4B7G2"/>
<dbReference type="Gene3D" id="3.40.50.360">
    <property type="match status" value="1"/>
</dbReference>
<dbReference type="RefSeq" id="WP_124081476.1">
    <property type="nucleotide sequence ID" value="NZ_UWPJ01000031.1"/>
</dbReference>
<accession>A0A3P4B7G2</accession>
<sequence>MNGKPLVVGIGGTLRADSSSECALRLALAAARQCGTEVLQLSGADLDLPLYSPNEAARSASARKLIAALREASGVIIASPSYHGGISGLVKNALDYVEDLRTGERPYLDGMPVGLISCGGGWQGAASALSNLRAIVHALRGWPTPLGGVINTSQKIFDQQGRCLDEGAAAQLATVGRQVAQQVLLAHERHMTAMSA</sequence>
<dbReference type="InterPro" id="IPR005025">
    <property type="entry name" value="FMN_Rdtase-like_dom"/>
</dbReference>
<evidence type="ECO:0000313" key="3">
    <source>
        <dbReference type="Proteomes" id="UP000277294"/>
    </source>
</evidence>
<dbReference type="Proteomes" id="UP000277294">
    <property type="component" value="Unassembled WGS sequence"/>
</dbReference>
<dbReference type="EMBL" id="UWPJ01000031">
    <property type="protein sequence ID" value="VCU71881.1"/>
    <property type="molecule type" value="Genomic_DNA"/>
</dbReference>
<organism evidence="2 3">
    <name type="scientific">Pigmentiphaga humi</name>
    <dbReference type="NCBI Taxonomy" id="2478468"/>
    <lineage>
        <taxon>Bacteria</taxon>
        <taxon>Pseudomonadati</taxon>
        <taxon>Pseudomonadota</taxon>
        <taxon>Betaproteobacteria</taxon>
        <taxon>Burkholderiales</taxon>
        <taxon>Alcaligenaceae</taxon>
        <taxon>Pigmentiphaga</taxon>
    </lineage>
</organism>
<protein>
    <submittedName>
        <fullName evidence="2">NADPH azoreductase</fullName>
        <ecNumber evidence="2">1.7.1.6</ecNumber>
    </submittedName>
</protein>
<dbReference type="PANTHER" id="PTHR30543:SF21">
    <property type="entry name" value="NAD(P)H-DEPENDENT FMN REDUCTASE LOT6"/>
    <property type="match status" value="1"/>
</dbReference>
<dbReference type="SUPFAM" id="SSF52218">
    <property type="entry name" value="Flavoproteins"/>
    <property type="match status" value="1"/>
</dbReference>
<feature type="domain" description="NADPH-dependent FMN reductase-like" evidence="1">
    <location>
        <begin position="7"/>
        <end position="146"/>
    </location>
</feature>
<name>A0A3P4B7G2_9BURK</name>